<reference evidence="2 3" key="1">
    <citation type="submission" date="2016-11" db="EMBL/GenBank/DDBJ databases">
        <authorList>
            <person name="Jaros S."/>
            <person name="Januszkiewicz K."/>
            <person name="Wedrychowicz H."/>
        </authorList>
    </citation>
    <scope>NUCLEOTIDE SEQUENCE [LARGE SCALE GENOMIC DNA]</scope>
    <source>
        <strain evidence="2 3">DSM 18899</strain>
    </source>
</reference>
<evidence type="ECO:0000256" key="1">
    <source>
        <dbReference type="SAM" id="SignalP"/>
    </source>
</evidence>
<feature type="chain" id="PRO_5012498771" evidence="1">
    <location>
        <begin position="18"/>
        <end position="91"/>
    </location>
</feature>
<dbReference type="OrthoDB" id="9977806at2"/>
<dbReference type="AlphaFoldDB" id="A0A1K2H8J2"/>
<feature type="signal peptide" evidence="1">
    <location>
        <begin position="1"/>
        <end position="17"/>
    </location>
</feature>
<accession>A0A1K2H8J2</accession>
<proteinExistence type="predicted"/>
<gene>
    <name evidence="2" type="ORF">SAMN02745887_00583</name>
</gene>
<dbReference type="Proteomes" id="UP000186513">
    <property type="component" value="Unassembled WGS sequence"/>
</dbReference>
<keyword evidence="1" id="KW-0732">Signal</keyword>
<sequence>MKHFLLAFALISTAAWANEPVKPSCTKPEFPGKLASDMQMKTFNRRFKEYGDCMKKFIDEQSAVVKSATDAANMAINDYNAAVKEVQGAGQ</sequence>
<evidence type="ECO:0000313" key="3">
    <source>
        <dbReference type="Proteomes" id="UP000186513"/>
    </source>
</evidence>
<dbReference type="STRING" id="1121279.SAMN02745887_00583"/>
<name>A0A1K2H8J2_9NEIS</name>
<organism evidence="2 3">
    <name type="scientific">Chitinimonas taiwanensis DSM 18899</name>
    <dbReference type="NCBI Taxonomy" id="1121279"/>
    <lineage>
        <taxon>Bacteria</taxon>
        <taxon>Pseudomonadati</taxon>
        <taxon>Pseudomonadota</taxon>
        <taxon>Betaproteobacteria</taxon>
        <taxon>Neisseriales</taxon>
        <taxon>Chitinibacteraceae</taxon>
        <taxon>Chitinimonas</taxon>
    </lineage>
</organism>
<evidence type="ECO:0000313" key="2">
    <source>
        <dbReference type="EMBL" id="SFZ72293.1"/>
    </source>
</evidence>
<dbReference type="EMBL" id="FPKR01000002">
    <property type="protein sequence ID" value="SFZ72293.1"/>
    <property type="molecule type" value="Genomic_DNA"/>
</dbReference>
<dbReference type="RefSeq" id="WP_072427126.1">
    <property type="nucleotide sequence ID" value="NZ_FPKR01000002.1"/>
</dbReference>
<keyword evidence="3" id="KW-1185">Reference proteome</keyword>
<protein>
    <submittedName>
        <fullName evidence="2">Uncharacterized protein</fullName>
    </submittedName>
</protein>